<dbReference type="InterPro" id="IPR036869">
    <property type="entry name" value="J_dom_sf"/>
</dbReference>
<dbReference type="InterPro" id="IPR001623">
    <property type="entry name" value="DnaJ_domain"/>
</dbReference>
<protein>
    <submittedName>
        <fullName evidence="3">Molecular chaperone DnaJ</fullName>
    </submittedName>
</protein>
<sequence>MAKYGKWIGAGLGFVMGGPIGALFGYFIGSTFDTATMVTSAPGNDPGTRPTGRGDFLLSLVVLATALMKADGKVTRNELDYVKKFFRDNFGLEGEREALAIIKDLLNKDIEIDQVCIQIRVNMNVYSRTQLLYFLFGLAKADGMVCQHEISLLDKIANLLGIDSTTYQSVKAMYYDDLDSAYSILGIHSSATDEEVKKAYRKMAIENHPDKVGYMGEDIRKAAEKKFMAINEAYEKIKKQRGIN</sequence>
<keyword evidence="4" id="KW-1185">Reference proteome</keyword>
<dbReference type="Pfam" id="PF00226">
    <property type="entry name" value="DnaJ"/>
    <property type="match status" value="1"/>
</dbReference>
<name>A0A3S9VSS4_9BACT</name>
<organism evidence="3 4">
    <name type="scientific">Butyricimonas faecalis</name>
    <dbReference type="NCBI Taxonomy" id="2093856"/>
    <lineage>
        <taxon>Bacteria</taxon>
        <taxon>Pseudomonadati</taxon>
        <taxon>Bacteroidota</taxon>
        <taxon>Bacteroidia</taxon>
        <taxon>Bacteroidales</taxon>
        <taxon>Odoribacteraceae</taxon>
        <taxon>Butyricimonas</taxon>
    </lineage>
</organism>
<evidence type="ECO:0000313" key="3">
    <source>
        <dbReference type="EMBL" id="AZS29606.1"/>
    </source>
</evidence>
<dbReference type="Proteomes" id="UP000270673">
    <property type="component" value="Chromosome"/>
</dbReference>
<dbReference type="SMART" id="SM00271">
    <property type="entry name" value="DnaJ"/>
    <property type="match status" value="1"/>
</dbReference>
<dbReference type="PANTHER" id="PTHR24074">
    <property type="entry name" value="CO-CHAPERONE PROTEIN DJLA"/>
    <property type="match status" value="1"/>
</dbReference>
<keyword evidence="1" id="KW-0812">Transmembrane</keyword>
<dbReference type="Gene3D" id="1.10.3680.10">
    <property type="entry name" value="TerB-like"/>
    <property type="match status" value="1"/>
</dbReference>
<reference evidence="3 4" key="1">
    <citation type="submission" date="2018-10" db="EMBL/GenBank/DDBJ databases">
        <title>Butyricimonas faecalis sp. nov., isolated from human faeces and emended description of the genus Butyricimonas.</title>
        <authorList>
            <person name="Le Roy T."/>
            <person name="Van der Smissen P."/>
            <person name="Paquot A."/>
            <person name="Delzenne N."/>
            <person name="Muccioli G."/>
            <person name="Collet J.-F."/>
            <person name="Cani P.D."/>
        </authorList>
    </citation>
    <scope>NUCLEOTIDE SEQUENCE [LARGE SCALE GENOMIC DNA]</scope>
    <source>
        <strain evidence="3 4">H184</strain>
    </source>
</reference>
<dbReference type="KEGG" id="buy:D8S85_08640"/>
<dbReference type="Pfam" id="PF05099">
    <property type="entry name" value="TerB"/>
    <property type="match status" value="1"/>
</dbReference>
<dbReference type="OrthoDB" id="9779622at2"/>
<keyword evidence="1" id="KW-0472">Membrane</keyword>
<evidence type="ECO:0000256" key="1">
    <source>
        <dbReference type="SAM" id="Phobius"/>
    </source>
</evidence>
<dbReference type="SUPFAM" id="SSF46565">
    <property type="entry name" value="Chaperone J-domain"/>
    <property type="match status" value="1"/>
</dbReference>
<dbReference type="CDD" id="cd06257">
    <property type="entry name" value="DnaJ"/>
    <property type="match status" value="1"/>
</dbReference>
<feature type="transmembrane region" description="Helical" evidence="1">
    <location>
        <begin position="7"/>
        <end position="28"/>
    </location>
</feature>
<dbReference type="RefSeq" id="WP_106480344.1">
    <property type="nucleotide sequence ID" value="NZ_CP032819.1"/>
</dbReference>
<gene>
    <name evidence="3" type="ORF">D8S85_08640</name>
</gene>
<dbReference type="InterPro" id="IPR007791">
    <property type="entry name" value="DjlA_N"/>
</dbReference>
<dbReference type="EMBL" id="CP032819">
    <property type="protein sequence ID" value="AZS29606.1"/>
    <property type="molecule type" value="Genomic_DNA"/>
</dbReference>
<dbReference type="PRINTS" id="PR00625">
    <property type="entry name" value="JDOMAIN"/>
</dbReference>
<accession>A0A3S9VSS4</accession>
<dbReference type="AlphaFoldDB" id="A0A3S9VSS4"/>
<evidence type="ECO:0000259" key="2">
    <source>
        <dbReference type="PROSITE" id="PS50076"/>
    </source>
</evidence>
<evidence type="ECO:0000313" key="4">
    <source>
        <dbReference type="Proteomes" id="UP000270673"/>
    </source>
</evidence>
<feature type="domain" description="J" evidence="2">
    <location>
        <begin position="180"/>
        <end position="242"/>
    </location>
</feature>
<dbReference type="InterPro" id="IPR050817">
    <property type="entry name" value="DjlA_DnaK_co-chaperone"/>
</dbReference>
<dbReference type="InterPro" id="IPR029024">
    <property type="entry name" value="TerB-like"/>
</dbReference>
<dbReference type="PROSITE" id="PS50076">
    <property type="entry name" value="DNAJ_2"/>
    <property type="match status" value="1"/>
</dbReference>
<proteinExistence type="predicted"/>
<dbReference type="Gene3D" id="1.10.287.110">
    <property type="entry name" value="DnaJ domain"/>
    <property type="match status" value="1"/>
</dbReference>
<keyword evidence="1" id="KW-1133">Transmembrane helix</keyword>
<dbReference type="SUPFAM" id="SSF158682">
    <property type="entry name" value="TerB-like"/>
    <property type="match status" value="1"/>
</dbReference>